<gene>
    <name evidence="1" type="ORF">AALM99_07020</name>
</gene>
<name>A0ABV4D8W0_9LACT</name>
<reference evidence="1 2" key="1">
    <citation type="submission" date="2024-03" db="EMBL/GenBank/DDBJ databases">
        <title>Mouse gut bacterial collection (mGBC) of GemPharmatech.</title>
        <authorList>
            <person name="He Y."/>
            <person name="Dong L."/>
            <person name="Wu D."/>
            <person name="Gao X."/>
            <person name="Lin Z."/>
        </authorList>
    </citation>
    <scope>NUCLEOTIDE SEQUENCE [LARGE SCALE GENOMIC DNA]</scope>
    <source>
        <strain evidence="1 2">20-218</strain>
    </source>
</reference>
<dbReference type="Proteomes" id="UP001565242">
    <property type="component" value="Unassembled WGS sequence"/>
</dbReference>
<dbReference type="EMBL" id="JBCLSQ010000015">
    <property type="protein sequence ID" value="MEY8538190.1"/>
    <property type="molecule type" value="Genomic_DNA"/>
</dbReference>
<sequence length="186" mass="19938">MKTTALRNSKFICLAMTLIMVISIFLSSASRVYASSVVSGQELSIEEINNAVGESVYYSEETQTFFIDEVSAKWGGLNYIQISNLKEWISFINSDKNMVIASLDYAGYSPSIVKNSKFRALPVLLVAALKVLGTGALAAVGGAVAKYGMQGACKRIGLKYAPFANFCRANGWTPGISFNGGGGRGF</sequence>
<comment type="caution">
    <text evidence="1">The sequence shown here is derived from an EMBL/GenBank/DDBJ whole genome shotgun (WGS) entry which is preliminary data.</text>
</comment>
<accession>A0ABV4D8W0</accession>
<dbReference type="RefSeq" id="WP_369918402.1">
    <property type="nucleotide sequence ID" value="NZ_JBCLSQ010000015.1"/>
</dbReference>
<evidence type="ECO:0000313" key="2">
    <source>
        <dbReference type="Proteomes" id="UP001565242"/>
    </source>
</evidence>
<organism evidence="1 2">
    <name type="scientific">Lactococcus muris</name>
    <dbReference type="NCBI Taxonomy" id="2941330"/>
    <lineage>
        <taxon>Bacteria</taxon>
        <taxon>Bacillati</taxon>
        <taxon>Bacillota</taxon>
        <taxon>Bacilli</taxon>
        <taxon>Lactobacillales</taxon>
        <taxon>Streptococcaceae</taxon>
        <taxon>Lactococcus</taxon>
    </lineage>
</organism>
<evidence type="ECO:0000313" key="1">
    <source>
        <dbReference type="EMBL" id="MEY8538190.1"/>
    </source>
</evidence>
<keyword evidence="2" id="KW-1185">Reference proteome</keyword>
<proteinExistence type="predicted"/>
<protein>
    <submittedName>
        <fullName evidence="1">Uncharacterized protein</fullName>
    </submittedName>
</protein>